<dbReference type="RefSeq" id="WP_201574392.1">
    <property type="nucleotide sequence ID" value="NZ_BMZR01000001.1"/>
</dbReference>
<keyword evidence="3" id="KW-1185">Reference proteome</keyword>
<name>A0ABQ3GNJ3_9GAMM</name>
<comment type="caution">
    <text evidence="2">The sequence shown here is derived from an EMBL/GenBank/DDBJ whole genome shotgun (WGS) entry which is preliminary data.</text>
</comment>
<protein>
    <submittedName>
        <fullName evidence="2">Uncharacterized protein</fullName>
    </submittedName>
</protein>
<proteinExistence type="predicted"/>
<sequence>MTLSTAYSIDLNKDINAEDADIAFQKKEISSQKDFRCPNEKCRIAVTCANLEKPKVARKVDPYFRSVEDHSENCPFAVEEARDIKPETSDSYYDGVDTTKGNTLINLAPPPPKPQDSESTDVKPSKKPSPQSSSKRKDSEHNNDRTKRISSLVTSFLNGENFDVTLPHPYAEDISLQDLFIEINGQDISDLDQDTLRIYYGEAWINTVYNGYQIRFGNDFLDASQSDKELRKQPTLYIHRDKIKDAPYKKYREIRNLIGPKKKDVFILSHAPALSADGKYINFTFTGFQYLEVIA</sequence>
<evidence type="ECO:0000313" key="3">
    <source>
        <dbReference type="Proteomes" id="UP000610203"/>
    </source>
</evidence>
<accession>A0ABQ3GNJ3</accession>
<feature type="region of interest" description="Disordered" evidence="1">
    <location>
        <begin position="85"/>
        <end position="147"/>
    </location>
</feature>
<feature type="compositionally biased region" description="Basic and acidic residues" evidence="1">
    <location>
        <begin position="135"/>
        <end position="147"/>
    </location>
</feature>
<reference evidence="3" key="1">
    <citation type="journal article" date="2019" name="Int. J. Syst. Evol. Microbiol.">
        <title>The Global Catalogue of Microorganisms (GCM) 10K type strain sequencing project: providing services to taxonomists for standard genome sequencing and annotation.</title>
        <authorList>
            <consortium name="The Broad Institute Genomics Platform"/>
            <consortium name="The Broad Institute Genome Sequencing Center for Infectious Disease"/>
            <person name="Wu L."/>
            <person name="Ma J."/>
        </authorList>
    </citation>
    <scope>NUCLEOTIDE SEQUENCE [LARGE SCALE GENOMIC DNA]</scope>
    <source>
        <strain evidence="3">KCTC 42280</strain>
    </source>
</reference>
<gene>
    <name evidence="2" type="ORF">GCM10016272_01580</name>
</gene>
<evidence type="ECO:0000256" key="1">
    <source>
        <dbReference type="SAM" id="MobiDB-lite"/>
    </source>
</evidence>
<dbReference type="Proteomes" id="UP000610203">
    <property type="component" value="Unassembled WGS sequence"/>
</dbReference>
<organism evidence="2 3">
    <name type="scientific">Psychrobacter glaciei</name>
    <dbReference type="NCBI Taxonomy" id="619771"/>
    <lineage>
        <taxon>Bacteria</taxon>
        <taxon>Pseudomonadati</taxon>
        <taxon>Pseudomonadota</taxon>
        <taxon>Gammaproteobacteria</taxon>
        <taxon>Moraxellales</taxon>
        <taxon>Moraxellaceae</taxon>
        <taxon>Psychrobacter</taxon>
    </lineage>
</organism>
<dbReference type="EMBL" id="BMZR01000001">
    <property type="protein sequence ID" value="GHD25586.1"/>
    <property type="molecule type" value="Genomic_DNA"/>
</dbReference>
<evidence type="ECO:0000313" key="2">
    <source>
        <dbReference type="EMBL" id="GHD25586.1"/>
    </source>
</evidence>